<evidence type="ECO:0000256" key="8">
    <source>
        <dbReference type="ARBA" id="ARBA00067099"/>
    </source>
</evidence>
<dbReference type="NCBIfam" id="TIGR00231">
    <property type="entry name" value="small_GTP"/>
    <property type="match status" value="1"/>
</dbReference>
<dbReference type="Pfam" id="PF02136">
    <property type="entry name" value="NTF2"/>
    <property type="match status" value="1"/>
</dbReference>
<evidence type="ECO:0000256" key="9">
    <source>
        <dbReference type="ARBA" id="ARBA00081865"/>
    </source>
</evidence>
<dbReference type="SMART" id="SM00174">
    <property type="entry name" value="RHO"/>
    <property type="match status" value="1"/>
</dbReference>
<evidence type="ECO:0000256" key="6">
    <source>
        <dbReference type="ARBA" id="ARBA00023289"/>
    </source>
</evidence>
<keyword evidence="5" id="KW-0547">Nucleotide-binding</keyword>
<dbReference type="InterPro" id="IPR018222">
    <property type="entry name" value="Nuclear_transport_factor_2_euk"/>
</dbReference>
<keyword evidence="3" id="KW-0677">Repeat</keyword>
<evidence type="ECO:0000313" key="13">
    <source>
        <dbReference type="Proteomes" id="UP000591131"/>
    </source>
</evidence>
<dbReference type="InterPro" id="IPR032710">
    <property type="entry name" value="NTF2-like_dom_sf"/>
</dbReference>
<dbReference type="Gene3D" id="3.40.50.300">
    <property type="entry name" value="P-loop containing nucleotide triphosphate hydrolases"/>
    <property type="match status" value="1"/>
</dbReference>
<dbReference type="Proteomes" id="UP000591131">
    <property type="component" value="Unassembled WGS sequence"/>
</dbReference>
<protein>
    <recommendedName>
        <fullName evidence="8">Ras-related protein Rab-1</fullName>
    </recommendedName>
    <alternativeName>
        <fullName evidence="9">Small GTP-binding protein rab1</fullName>
    </alternativeName>
</protein>
<dbReference type="PROSITE" id="PS51420">
    <property type="entry name" value="RHO"/>
    <property type="match status" value="1"/>
</dbReference>
<evidence type="ECO:0000313" key="12">
    <source>
        <dbReference type="EMBL" id="KAF4677664.1"/>
    </source>
</evidence>
<evidence type="ECO:0000256" key="5">
    <source>
        <dbReference type="ARBA" id="ARBA00023134"/>
    </source>
</evidence>
<keyword evidence="4" id="KW-0653">Protein transport</keyword>
<reference evidence="12 13" key="1">
    <citation type="submission" date="2020-04" db="EMBL/GenBank/DDBJ databases">
        <title>Perkinsus chesapeaki whole genome sequence.</title>
        <authorList>
            <person name="Bogema D.R."/>
        </authorList>
    </citation>
    <scope>NUCLEOTIDE SEQUENCE [LARGE SCALE GENOMIC DNA]</scope>
    <source>
        <strain evidence="12">ATCC PRA-425</strain>
    </source>
</reference>
<dbReference type="SUPFAM" id="SSF50985">
    <property type="entry name" value="RCC1/BLIP-II"/>
    <property type="match status" value="1"/>
</dbReference>
<feature type="repeat" description="RCC1" evidence="10">
    <location>
        <begin position="675"/>
        <end position="728"/>
    </location>
</feature>
<dbReference type="SMART" id="SM00173">
    <property type="entry name" value="RAS"/>
    <property type="match status" value="1"/>
</dbReference>
<evidence type="ECO:0000256" key="7">
    <source>
        <dbReference type="ARBA" id="ARBA00053444"/>
    </source>
</evidence>
<keyword evidence="6" id="KW-0449">Lipoprotein</keyword>
<dbReference type="GO" id="GO:0015031">
    <property type="term" value="P:protein transport"/>
    <property type="evidence" value="ECO:0007669"/>
    <property type="project" value="UniProtKB-KW"/>
</dbReference>
<dbReference type="PRINTS" id="PR00449">
    <property type="entry name" value="RASTRNSFRMNG"/>
</dbReference>
<dbReference type="Gene3D" id="2.130.10.30">
    <property type="entry name" value="Regulator of chromosome condensation 1/beta-lactamase-inhibitor protein II"/>
    <property type="match status" value="2"/>
</dbReference>
<dbReference type="CDD" id="cd00780">
    <property type="entry name" value="NTF2"/>
    <property type="match status" value="1"/>
</dbReference>
<feature type="repeat" description="RCC1" evidence="10">
    <location>
        <begin position="569"/>
        <end position="628"/>
    </location>
</feature>
<dbReference type="PANTHER" id="PTHR45982:SF1">
    <property type="entry name" value="REGULATOR OF CHROMOSOME CONDENSATION"/>
    <property type="match status" value="1"/>
</dbReference>
<sequence>MPHYDSASSGGAAAGGGGGASDETYDATARILVLGDSAVGKSSLLMRFCENRFDSNFVITIGVDFRVKTINVQDRQVRLQIWDTAGQERFRTITPAYYRNAMGVLLIYDMTDPKSFKNVDYWVRNLDEHADKTVQKLLVGNKADMEAKRKVSTEEGQALADKYDMPFFETSAKSGLNVEQAFRAIAERVCDSYDLLNGIPPRTNNANSTANSNAVKLTERRGTGGAAAGNGDTSMLTFEGEQFQGAGNIVQKLVSLPFQKVQHQVIKADCQPNPSNNGVVVFVTGNLLVDDNQNPLKFGQDGRLLSLVAMVVIILRIKMYRISTMCLVVAAGGGSSYTVWRWGAPASSGVTGGPTVGEVSKLPTKISQLSGVPSVESLACGGEHSAVVSEGKVFTFGNNKYGQLARDSSSGKKGDVDDVPAVAEIEPLTGSEASKLAADVSCGSYHTMVRTKDGAVHSAGWGGSWFSGQGALGLGDKNNRDRFEAVQRLLELGERVEEVSSGVQHSMFRTKSDHVYTCGKGEFGILGLGDSSDQAEPQPLEYFQDILGDAHIKKVSCGSNFSLILDNNGRLFVFGRNDYGQLGLGEESMGDMYSAERYPREIPCLKLEGTKIADAVCGDHHIIAVTDKGAVYYWGDRTWLEPHSVTVPSDYENGIKGIKKLAAGTKYSFILTESGLVYSWGKKSSGCLGRDDGKTMVVPTLVPPSVFGNHRVVDIEGGKQRCLAVTSDDEYIALSDEEANKLRESIEPSGKTCEVVEYTKSEEERNEAAA</sequence>
<evidence type="ECO:0000256" key="2">
    <source>
        <dbReference type="ARBA" id="ARBA00022658"/>
    </source>
</evidence>
<dbReference type="PROSITE" id="PS50177">
    <property type="entry name" value="NTF2_DOMAIN"/>
    <property type="match status" value="1"/>
</dbReference>
<evidence type="ECO:0000256" key="10">
    <source>
        <dbReference type="PROSITE-ProRule" id="PRU00235"/>
    </source>
</evidence>
<feature type="repeat" description="RCC1" evidence="10">
    <location>
        <begin position="337"/>
        <end position="391"/>
    </location>
</feature>
<keyword evidence="5" id="KW-0342">GTP-binding</keyword>
<dbReference type="InterPro" id="IPR000408">
    <property type="entry name" value="Reg_chr_condens"/>
</dbReference>
<dbReference type="PROSITE" id="PS51419">
    <property type="entry name" value="RAB"/>
    <property type="match status" value="1"/>
</dbReference>
<dbReference type="SUPFAM" id="SSF54427">
    <property type="entry name" value="NTF2-like"/>
    <property type="match status" value="1"/>
</dbReference>
<dbReference type="InterPro" id="IPR058923">
    <property type="entry name" value="RCC1-like_dom"/>
</dbReference>
<dbReference type="OrthoDB" id="10256179at2759"/>
<gene>
    <name evidence="12" type="ORF">FOL47_000124</name>
</gene>
<dbReference type="InterPro" id="IPR002075">
    <property type="entry name" value="NTF2_dom"/>
</dbReference>
<dbReference type="InterPro" id="IPR051553">
    <property type="entry name" value="Ran_GTPase-activating"/>
</dbReference>
<evidence type="ECO:0000256" key="1">
    <source>
        <dbReference type="ARBA" id="ARBA00006270"/>
    </source>
</evidence>
<dbReference type="Pfam" id="PF25390">
    <property type="entry name" value="WD40_RLD"/>
    <property type="match status" value="1"/>
</dbReference>
<evidence type="ECO:0000256" key="3">
    <source>
        <dbReference type="ARBA" id="ARBA00022737"/>
    </source>
</evidence>
<feature type="repeat" description="RCC1" evidence="10">
    <location>
        <begin position="391"/>
        <end position="453"/>
    </location>
</feature>
<organism evidence="12 13">
    <name type="scientific">Perkinsus chesapeaki</name>
    <name type="common">Clam parasite</name>
    <name type="synonym">Perkinsus andrewsi</name>
    <dbReference type="NCBI Taxonomy" id="330153"/>
    <lineage>
        <taxon>Eukaryota</taxon>
        <taxon>Sar</taxon>
        <taxon>Alveolata</taxon>
        <taxon>Perkinsozoa</taxon>
        <taxon>Perkinsea</taxon>
        <taxon>Perkinsida</taxon>
        <taxon>Perkinsidae</taxon>
        <taxon>Perkinsus</taxon>
    </lineage>
</organism>
<feature type="domain" description="NTF2" evidence="11">
    <location>
        <begin position="232"/>
        <end position="329"/>
    </location>
</feature>
<dbReference type="PANTHER" id="PTHR45982">
    <property type="entry name" value="REGULATOR OF CHROMOSOME CONDENSATION"/>
    <property type="match status" value="1"/>
</dbReference>
<dbReference type="Pfam" id="PF00071">
    <property type="entry name" value="Ras"/>
    <property type="match status" value="1"/>
</dbReference>
<comment type="caution">
    <text evidence="12">The sequence shown here is derived from an EMBL/GenBank/DDBJ whole genome shotgun (WGS) entry which is preliminary data.</text>
</comment>
<dbReference type="FunFam" id="3.40.50.300:FF:001018">
    <property type="entry name" value="Rab family GTPase"/>
    <property type="match status" value="1"/>
</dbReference>
<keyword evidence="4" id="KW-0813">Transport</keyword>
<dbReference type="SMART" id="SM00176">
    <property type="entry name" value="RAN"/>
    <property type="match status" value="1"/>
</dbReference>
<keyword evidence="6" id="KW-0636">Prenylation</keyword>
<dbReference type="SUPFAM" id="SSF52540">
    <property type="entry name" value="P-loop containing nucleoside triphosphate hydrolases"/>
    <property type="match status" value="1"/>
</dbReference>
<dbReference type="InterPro" id="IPR005225">
    <property type="entry name" value="Small_GTP-bd"/>
</dbReference>
<keyword evidence="13" id="KW-1185">Reference proteome</keyword>
<comment type="similarity">
    <text evidence="1">Belongs to the small GTPase superfamily. Rab family.</text>
</comment>
<dbReference type="PROSITE" id="PS51417">
    <property type="entry name" value="ARF"/>
    <property type="match status" value="1"/>
</dbReference>
<proteinExistence type="inferred from homology"/>
<dbReference type="EMBL" id="JAAPAO010000010">
    <property type="protein sequence ID" value="KAF4677664.1"/>
    <property type="molecule type" value="Genomic_DNA"/>
</dbReference>
<evidence type="ECO:0000256" key="4">
    <source>
        <dbReference type="ARBA" id="ARBA00022927"/>
    </source>
</evidence>
<dbReference type="PROSITE" id="PS51421">
    <property type="entry name" value="RAS"/>
    <property type="match status" value="1"/>
</dbReference>
<dbReference type="AlphaFoldDB" id="A0A7J6N1Z0"/>
<dbReference type="SMART" id="SM00175">
    <property type="entry name" value="RAB"/>
    <property type="match status" value="1"/>
</dbReference>
<dbReference type="InterPro" id="IPR027417">
    <property type="entry name" value="P-loop_NTPase"/>
</dbReference>
<keyword evidence="2" id="KW-0344">Guanine-nucleotide releasing factor</keyword>
<name>A0A7J6N1Z0_PERCH</name>
<dbReference type="PROSITE" id="PS50012">
    <property type="entry name" value="RCC1_3"/>
    <property type="match status" value="5"/>
</dbReference>
<accession>A0A7J6N1Z0</accession>
<dbReference type="Gene3D" id="3.10.450.50">
    <property type="match status" value="1"/>
</dbReference>
<comment type="function">
    <text evidence="7">Protein transport. Probably involved in vesicular traffic from ER to Golgi.</text>
</comment>
<feature type="repeat" description="RCC1" evidence="10">
    <location>
        <begin position="513"/>
        <end position="568"/>
    </location>
</feature>
<evidence type="ECO:0000259" key="11">
    <source>
        <dbReference type="PROSITE" id="PS50177"/>
    </source>
</evidence>
<dbReference type="GO" id="GO:0003924">
    <property type="term" value="F:GTPase activity"/>
    <property type="evidence" value="ECO:0007669"/>
    <property type="project" value="InterPro"/>
</dbReference>
<dbReference type="InterPro" id="IPR009091">
    <property type="entry name" value="RCC1/BLIP-II"/>
</dbReference>
<dbReference type="InterPro" id="IPR001806">
    <property type="entry name" value="Small_GTPase"/>
</dbReference>
<dbReference type="GO" id="GO:0005525">
    <property type="term" value="F:GTP binding"/>
    <property type="evidence" value="ECO:0007669"/>
    <property type="project" value="UniProtKB-KW"/>
</dbReference>